<dbReference type="SUPFAM" id="SSF55486">
    <property type="entry name" value="Metalloproteases ('zincins'), catalytic domain"/>
    <property type="match status" value="1"/>
</dbReference>
<dbReference type="OrthoDB" id="9774900at2"/>
<evidence type="ECO:0000256" key="2">
    <source>
        <dbReference type="ARBA" id="ARBA00022692"/>
    </source>
</evidence>
<comment type="caution">
    <text evidence="6">The sequence shown here is derived from an EMBL/GenBank/DDBJ whole genome shotgun (WGS) entry which is preliminary data.</text>
</comment>
<dbReference type="InterPro" id="IPR007343">
    <property type="entry name" value="Uncharacterised_pept_Zn_put"/>
</dbReference>
<keyword evidence="2 5" id="KW-0812">Transmembrane</keyword>
<dbReference type="PANTHER" id="PTHR30168:SF0">
    <property type="entry name" value="INNER MEMBRANE PROTEIN"/>
    <property type="match status" value="1"/>
</dbReference>
<dbReference type="Pfam" id="PF04228">
    <property type="entry name" value="Zn_peptidase"/>
    <property type="match status" value="1"/>
</dbReference>
<name>A0A0D0Q8Q0_9RHOB</name>
<evidence type="ECO:0000256" key="3">
    <source>
        <dbReference type="ARBA" id="ARBA00022989"/>
    </source>
</evidence>
<dbReference type="GO" id="GO:0008237">
    <property type="term" value="F:metallopeptidase activity"/>
    <property type="evidence" value="ECO:0007669"/>
    <property type="project" value="UniProtKB-KW"/>
</dbReference>
<dbReference type="GO" id="GO:0016020">
    <property type="term" value="C:membrane"/>
    <property type="evidence" value="ECO:0007669"/>
    <property type="project" value="UniProtKB-SubCell"/>
</dbReference>
<evidence type="ECO:0000313" key="7">
    <source>
        <dbReference type="Proteomes" id="UP000035100"/>
    </source>
</evidence>
<accession>A0A0D0Q8Q0</accession>
<protein>
    <submittedName>
        <fullName evidence="6">Putative metalloprotease</fullName>
    </submittedName>
</protein>
<dbReference type="EMBL" id="AONG01000012">
    <property type="protein sequence ID" value="KIQ68732.1"/>
    <property type="molecule type" value="Genomic_DNA"/>
</dbReference>
<keyword evidence="3 5" id="KW-1133">Transmembrane helix</keyword>
<keyword evidence="7" id="KW-1185">Reference proteome</keyword>
<evidence type="ECO:0000313" key="6">
    <source>
        <dbReference type="EMBL" id="KIQ68732.1"/>
    </source>
</evidence>
<dbReference type="eggNOG" id="COG2321">
    <property type="taxonomic scope" value="Bacteria"/>
</dbReference>
<keyword evidence="6" id="KW-0482">Metalloprotease</keyword>
<comment type="subcellular location">
    <subcellularLocation>
        <location evidence="1">Membrane</location>
        <topology evidence="1">Single-pass membrane protein</topology>
    </subcellularLocation>
</comment>
<dbReference type="GO" id="GO:0006508">
    <property type="term" value="P:proteolysis"/>
    <property type="evidence" value="ECO:0007669"/>
    <property type="project" value="UniProtKB-KW"/>
</dbReference>
<dbReference type="AlphaFoldDB" id="A0A0D0Q8Q0"/>
<organism evidence="6 7">
    <name type="scientific">Wenxinia marina DSM 24838</name>
    <dbReference type="NCBI Taxonomy" id="1123501"/>
    <lineage>
        <taxon>Bacteria</taxon>
        <taxon>Pseudomonadati</taxon>
        <taxon>Pseudomonadota</taxon>
        <taxon>Alphaproteobacteria</taxon>
        <taxon>Rhodobacterales</taxon>
        <taxon>Roseobacteraceae</taxon>
        <taxon>Wenxinia</taxon>
    </lineage>
</organism>
<keyword evidence="6" id="KW-0645">Protease</keyword>
<evidence type="ECO:0000256" key="4">
    <source>
        <dbReference type="ARBA" id="ARBA00023136"/>
    </source>
</evidence>
<evidence type="ECO:0000256" key="1">
    <source>
        <dbReference type="ARBA" id="ARBA00004167"/>
    </source>
</evidence>
<feature type="transmembrane region" description="Helical" evidence="5">
    <location>
        <begin position="21"/>
        <end position="43"/>
    </location>
</feature>
<dbReference type="Proteomes" id="UP000035100">
    <property type="component" value="Unassembled WGS sequence"/>
</dbReference>
<dbReference type="RefSeq" id="WP_018301367.1">
    <property type="nucleotide sequence ID" value="NZ_KB902277.1"/>
</dbReference>
<reference evidence="6 7" key="1">
    <citation type="submission" date="2013-01" db="EMBL/GenBank/DDBJ databases">
        <authorList>
            <person name="Fiebig A."/>
            <person name="Goeker M."/>
            <person name="Klenk H.-P.P."/>
        </authorList>
    </citation>
    <scope>NUCLEOTIDE SEQUENCE [LARGE SCALE GENOMIC DNA]</scope>
    <source>
        <strain evidence="6 7">DSM 24838</strain>
    </source>
</reference>
<dbReference type="STRING" id="1123501.Wenmar_02458"/>
<sequence length="284" mass="30421">MQWRGRRGSRNIQDRRRSGGGGLAVGGAGGLGVLAIVVVGYFLGVDLTPLLGGSDGAVQTGAQRELTQDEEEAGQFVSVVLADTEQVWGQVFPEQLNATYQPPVLVLFSGRTSSACGVAGSATGPFYCPPDQQVYLDTDFFVTLQQQLGAGGDFAAAYVVAHEVAHHVQNLTGTLGEANRVRGQVGEAQSNAISVRIELQADCYAGLWARLAEDRLGVIERGDIAEAMNAASRIGDDTLQRQSGQVVRPDSFTHGTSEQRQRWFARGYEEPLMANCDTFSAERL</sequence>
<keyword evidence="4 5" id="KW-0472">Membrane</keyword>
<gene>
    <name evidence="6" type="ORF">Wenmar_02458</name>
</gene>
<proteinExistence type="predicted"/>
<dbReference type="PATRIC" id="fig|1123501.6.peg.2571"/>
<evidence type="ECO:0000256" key="5">
    <source>
        <dbReference type="SAM" id="Phobius"/>
    </source>
</evidence>
<keyword evidence="6" id="KW-0378">Hydrolase</keyword>
<dbReference type="PANTHER" id="PTHR30168">
    <property type="entry name" value="PUTATIVE MEMBRANE PROTEIN YPFJ"/>
    <property type="match status" value="1"/>
</dbReference>